<dbReference type="InterPro" id="IPR017930">
    <property type="entry name" value="Myb_dom"/>
</dbReference>
<evidence type="ECO:0000256" key="1">
    <source>
        <dbReference type="ARBA" id="ARBA00004123"/>
    </source>
</evidence>
<feature type="compositionally biased region" description="Basic residues" evidence="4">
    <location>
        <begin position="529"/>
        <end position="541"/>
    </location>
</feature>
<evidence type="ECO:0000256" key="3">
    <source>
        <dbReference type="ARBA" id="ARBA00023242"/>
    </source>
</evidence>
<feature type="domain" description="Myb-like" evidence="5">
    <location>
        <begin position="869"/>
        <end position="942"/>
    </location>
</feature>
<dbReference type="Gene3D" id="1.10.10.60">
    <property type="entry name" value="Homeodomain-like"/>
    <property type="match status" value="2"/>
</dbReference>
<proteinExistence type="predicted"/>
<dbReference type="EMBL" id="ML977561">
    <property type="protein sequence ID" value="KAF2005788.1"/>
    <property type="molecule type" value="Genomic_DNA"/>
</dbReference>
<feature type="region of interest" description="Disordered" evidence="4">
    <location>
        <begin position="467"/>
        <end position="599"/>
    </location>
</feature>
<reference evidence="7" key="1">
    <citation type="journal article" date="2020" name="Stud. Mycol.">
        <title>101 Dothideomycetes genomes: a test case for predicting lifestyles and emergence of pathogens.</title>
        <authorList>
            <person name="Haridas S."/>
            <person name="Albert R."/>
            <person name="Binder M."/>
            <person name="Bloem J."/>
            <person name="Labutti K."/>
            <person name="Salamov A."/>
            <person name="Andreopoulos B."/>
            <person name="Baker S."/>
            <person name="Barry K."/>
            <person name="Bills G."/>
            <person name="Bluhm B."/>
            <person name="Cannon C."/>
            <person name="Castanera R."/>
            <person name="Culley D."/>
            <person name="Daum C."/>
            <person name="Ezra D."/>
            <person name="Gonzalez J."/>
            <person name="Henrissat B."/>
            <person name="Kuo A."/>
            <person name="Liang C."/>
            <person name="Lipzen A."/>
            <person name="Lutzoni F."/>
            <person name="Magnuson J."/>
            <person name="Mondo S."/>
            <person name="Nolan M."/>
            <person name="Ohm R."/>
            <person name="Pangilinan J."/>
            <person name="Park H.-J."/>
            <person name="Ramirez L."/>
            <person name="Alfaro M."/>
            <person name="Sun H."/>
            <person name="Tritt A."/>
            <person name="Yoshinaga Y."/>
            <person name="Zwiers L.-H."/>
            <person name="Turgeon B."/>
            <person name="Goodwin S."/>
            <person name="Spatafora J."/>
            <person name="Crous P."/>
            <person name="Grigoriev I."/>
        </authorList>
    </citation>
    <scope>NUCLEOTIDE SEQUENCE</scope>
    <source>
        <strain evidence="7">CBS 123094</strain>
    </source>
</reference>
<feature type="region of interest" description="Disordered" evidence="4">
    <location>
        <begin position="641"/>
        <end position="682"/>
    </location>
</feature>
<dbReference type="PROSITE" id="PS51294">
    <property type="entry name" value="HTH_MYB"/>
    <property type="match status" value="1"/>
</dbReference>
<dbReference type="Pfam" id="PF00249">
    <property type="entry name" value="Myb_DNA-binding"/>
    <property type="match status" value="1"/>
</dbReference>
<feature type="compositionally biased region" description="Pro residues" evidence="4">
    <location>
        <begin position="57"/>
        <end position="69"/>
    </location>
</feature>
<dbReference type="SUPFAM" id="SSF46689">
    <property type="entry name" value="Homeodomain-like"/>
    <property type="match status" value="1"/>
</dbReference>
<feature type="domain" description="HTH myb-type" evidence="6">
    <location>
        <begin position="816"/>
        <end position="870"/>
    </location>
</feature>
<feature type="region of interest" description="Disordered" evidence="4">
    <location>
        <begin position="1"/>
        <end position="117"/>
    </location>
</feature>
<dbReference type="SMART" id="SM00717">
    <property type="entry name" value="SANT"/>
    <property type="match status" value="3"/>
</dbReference>
<feature type="domain" description="Myb-like" evidence="5">
    <location>
        <begin position="816"/>
        <end position="866"/>
    </location>
</feature>
<dbReference type="GO" id="GO:0000976">
    <property type="term" value="F:transcription cis-regulatory region binding"/>
    <property type="evidence" value="ECO:0007669"/>
    <property type="project" value="TreeGrafter"/>
</dbReference>
<name>A0A6A5WXD5_9PLEO</name>
<feature type="compositionally biased region" description="Low complexity" evidence="4">
    <location>
        <begin position="1115"/>
        <end position="1129"/>
    </location>
</feature>
<sequence>MARQLPNAPNGSSDGASTQPRGKSTQPMAETAPNGSSMPTNGVPKIRRKKKLQRPRTPSPDPDRTPTPPLAEDTLNGWLLSPEVSQKEKEPQRDWEVHVPDSSHARVPATYDDADSVAKQPSTMLEAYGDNAGGVLHLDTPAEASEAVPRRETKRKRKHTKSTPGDFDIMEGIGEDDIVPGTYEDGAASFGEPIIEDPQPKAKPKRKHRQSTPDDVDMANGIGEDDIVPSTYEVAPASVDEAMAVDPKPRTKRKRKHRAADFVEADTNDTLNGHGVDLVAIEDQDLGIGLEAEESPGRKLKQKKRKVAAATTEELDMSNDPDQVETNDIKLNDGLNNGDRIQAIDDDTAAGVEAEVNAVSEHKSERKKKKKKKEQSVVIMDVEYPPDNAAIGADMGGTEAIENPLLNVEADEVLVSASQPKKKKKKGKSAEHSPIAIEESEGATPGKNFDISARDAVTLLARARHKRYSESHKNENDLTEGQPLDDATFAEHGGDKHPLTPLRLKRSDKSRTVSTAILDADDELELAPPKRKHSRKSRKRVSTSVLDEVDIQAEIAASQDQGGLSDTALTHQRTAQPEKPSPESPTQPSPKQHQKKKATVSWPIGDYTVSADSAHLSVLGGICAAEQLSWGGIKRNRKGIKRRQRSSLVASIGTDSEGPMTKTESEGPTPWKREKQEHESVEIPDEFGKIRGTRRPRGANFDGVLGAKREIQNVHRLSDPPLLLKIGPFSADEKELLRQAIVAYMEVKGYDLDDMVRVLQYVSPSNVGKFESNSREAVDRQAQGREAKEFWKEMRAAVPTRDNVRIQRYVRRTYHNFEKGGGNWTDEEDTNLRELQAAYPNQWARIAAELGSRGEQDCRDRWRNYLQYGNTMNSRRWNKEEESALAFAYMKARDTIQEEFAERDVHMDEYEISNYVNWTTISQAIGGTRSRLQCLTKWKQIGPEWGTRRYQPPETPRASLVPRSSMTPIVHKTLHKREHMLWGDKLDLIAAIAAAIDESEDRIKGEGDIDWEAIAPRCASQTRKFLSNEDRKIVLKELLDIVGPPDGVTRYLRHAIGDMLEYIEKEHGDEAGGYYDPYLDFDVHSEEEYVESSKGSKSKMPWKTPTAKSVEVRTPRPSSSKASRPAAKPSKFKSKEIITVSDDDDGDEEL</sequence>
<dbReference type="InterPro" id="IPR001005">
    <property type="entry name" value="SANT/Myb"/>
</dbReference>
<dbReference type="Proteomes" id="UP000799779">
    <property type="component" value="Unassembled WGS sequence"/>
</dbReference>
<evidence type="ECO:0000259" key="5">
    <source>
        <dbReference type="PROSITE" id="PS50090"/>
    </source>
</evidence>
<feature type="compositionally biased region" description="Basic residues" evidence="4">
    <location>
        <begin position="152"/>
        <end position="161"/>
    </location>
</feature>
<gene>
    <name evidence="7" type="ORF">P154DRAFT_615744</name>
</gene>
<feature type="compositionally biased region" description="Acidic residues" evidence="4">
    <location>
        <begin position="313"/>
        <end position="325"/>
    </location>
</feature>
<evidence type="ECO:0000256" key="4">
    <source>
        <dbReference type="SAM" id="MobiDB-lite"/>
    </source>
</evidence>
<feature type="region of interest" description="Disordered" evidence="4">
    <location>
        <begin position="238"/>
        <end position="259"/>
    </location>
</feature>
<feature type="region of interest" description="Disordered" evidence="4">
    <location>
        <begin position="135"/>
        <end position="226"/>
    </location>
</feature>
<comment type="subcellular location">
    <subcellularLocation>
        <location evidence="1">Nucleus</location>
    </subcellularLocation>
</comment>
<keyword evidence="8" id="KW-1185">Reference proteome</keyword>
<dbReference type="PROSITE" id="PS50090">
    <property type="entry name" value="MYB_LIKE"/>
    <property type="match status" value="2"/>
</dbReference>
<evidence type="ECO:0000256" key="2">
    <source>
        <dbReference type="ARBA" id="ARBA00023125"/>
    </source>
</evidence>
<evidence type="ECO:0000259" key="6">
    <source>
        <dbReference type="PROSITE" id="PS51294"/>
    </source>
</evidence>
<feature type="compositionally biased region" description="Basic residues" evidence="4">
    <location>
        <begin position="45"/>
        <end position="54"/>
    </location>
</feature>
<dbReference type="PANTHER" id="PTHR46380:SF2">
    <property type="entry name" value="CYCLIN-D-BINDING MYB-LIKE TRANSCRIPTION FACTOR 1"/>
    <property type="match status" value="1"/>
</dbReference>
<feature type="region of interest" description="Disordered" evidence="4">
    <location>
        <begin position="1090"/>
        <end position="1150"/>
    </location>
</feature>
<feature type="region of interest" description="Disordered" evidence="4">
    <location>
        <begin position="416"/>
        <end position="450"/>
    </location>
</feature>
<feature type="compositionally biased region" description="Basic and acidic residues" evidence="4">
    <location>
        <begin position="85"/>
        <end position="104"/>
    </location>
</feature>
<feature type="compositionally biased region" description="Polar residues" evidence="4">
    <location>
        <begin position="558"/>
        <end position="575"/>
    </location>
</feature>
<accession>A0A6A5WXD5</accession>
<dbReference type="InterPro" id="IPR051651">
    <property type="entry name" value="DMTF1_DNA-bind_reg"/>
</dbReference>
<dbReference type="GO" id="GO:0005634">
    <property type="term" value="C:nucleus"/>
    <property type="evidence" value="ECO:0007669"/>
    <property type="project" value="UniProtKB-SubCell"/>
</dbReference>
<dbReference type="CDD" id="cd00167">
    <property type="entry name" value="SANT"/>
    <property type="match status" value="1"/>
</dbReference>
<dbReference type="AlphaFoldDB" id="A0A6A5WXD5"/>
<feature type="compositionally biased region" description="Basic residues" evidence="4">
    <location>
        <begin position="298"/>
        <end position="307"/>
    </location>
</feature>
<dbReference type="InterPro" id="IPR009057">
    <property type="entry name" value="Homeodomain-like_sf"/>
</dbReference>
<organism evidence="7 8">
    <name type="scientific">Amniculicola lignicola CBS 123094</name>
    <dbReference type="NCBI Taxonomy" id="1392246"/>
    <lineage>
        <taxon>Eukaryota</taxon>
        <taxon>Fungi</taxon>
        <taxon>Dikarya</taxon>
        <taxon>Ascomycota</taxon>
        <taxon>Pezizomycotina</taxon>
        <taxon>Dothideomycetes</taxon>
        <taxon>Pleosporomycetidae</taxon>
        <taxon>Pleosporales</taxon>
        <taxon>Amniculicolaceae</taxon>
        <taxon>Amniculicola</taxon>
    </lineage>
</organism>
<dbReference type="GO" id="GO:0003700">
    <property type="term" value="F:DNA-binding transcription factor activity"/>
    <property type="evidence" value="ECO:0007669"/>
    <property type="project" value="TreeGrafter"/>
</dbReference>
<keyword evidence="3" id="KW-0539">Nucleus</keyword>
<evidence type="ECO:0000313" key="8">
    <source>
        <dbReference type="Proteomes" id="UP000799779"/>
    </source>
</evidence>
<feature type="region of interest" description="Disordered" evidence="4">
    <location>
        <begin position="292"/>
        <end position="336"/>
    </location>
</feature>
<evidence type="ECO:0000313" key="7">
    <source>
        <dbReference type="EMBL" id="KAF2005788.1"/>
    </source>
</evidence>
<keyword evidence="2" id="KW-0238">DNA-binding</keyword>
<dbReference type="OrthoDB" id="39591at2759"/>
<feature type="compositionally biased region" description="Acidic residues" evidence="4">
    <location>
        <begin position="1141"/>
        <end position="1150"/>
    </location>
</feature>
<feature type="compositionally biased region" description="Polar residues" evidence="4">
    <location>
        <begin position="7"/>
        <end position="40"/>
    </location>
</feature>
<protein>
    <submittedName>
        <fullName evidence="7">Uncharacterized protein</fullName>
    </submittedName>
</protein>
<feature type="compositionally biased region" description="Basic and acidic residues" evidence="4">
    <location>
        <begin position="671"/>
        <end position="682"/>
    </location>
</feature>
<dbReference type="PANTHER" id="PTHR46380">
    <property type="entry name" value="CYCLIN-D-BINDING MYB-LIKE TRANSCRIPTION FACTOR 1"/>
    <property type="match status" value="1"/>
</dbReference>